<evidence type="ECO:0000313" key="9">
    <source>
        <dbReference type="EMBL" id="TLD71802.1"/>
    </source>
</evidence>
<keyword evidence="3 7" id="KW-1133">Transmembrane helix</keyword>
<dbReference type="RefSeq" id="WP_138085397.1">
    <property type="nucleotide sequence ID" value="NZ_VAUV01000004.1"/>
</dbReference>
<keyword evidence="2 7" id="KW-0812">Transmembrane</keyword>
<dbReference type="PANTHER" id="PTHR21624:SF1">
    <property type="entry name" value="ALKYLGLYCEROL MONOOXYGENASE"/>
    <property type="match status" value="1"/>
</dbReference>
<dbReference type="Pfam" id="PF04116">
    <property type="entry name" value="FA_hydroxylase"/>
    <property type="match status" value="1"/>
</dbReference>
<dbReference type="GO" id="GO:0008610">
    <property type="term" value="P:lipid biosynthetic process"/>
    <property type="evidence" value="ECO:0007669"/>
    <property type="project" value="InterPro"/>
</dbReference>
<reference evidence="9 10" key="1">
    <citation type="submission" date="2019-05" db="EMBL/GenBank/DDBJ databases">
        <title>Verrucobacter flavum gen. nov., sp. nov. a new member of the family Verrucomicrobiaceae.</title>
        <authorList>
            <person name="Szuroczki S."/>
            <person name="Abbaszade G."/>
            <person name="Szabo A."/>
            <person name="Felfoldi T."/>
            <person name="Schumann P."/>
            <person name="Boka K."/>
            <person name="Keki Z."/>
            <person name="Toumi M."/>
            <person name="Toth E."/>
        </authorList>
    </citation>
    <scope>NUCLEOTIDE SEQUENCE [LARGE SCALE GENOMIC DNA]</scope>
    <source>
        <strain evidence="9 10">MG-N-17</strain>
    </source>
</reference>
<keyword evidence="5" id="KW-0443">Lipid metabolism</keyword>
<feature type="transmembrane region" description="Helical" evidence="7">
    <location>
        <begin position="60"/>
        <end position="80"/>
    </location>
</feature>
<gene>
    <name evidence="9" type="ORF">FEM03_06595</name>
</gene>
<dbReference type="EMBL" id="VAUV01000004">
    <property type="protein sequence ID" value="TLD71802.1"/>
    <property type="molecule type" value="Genomic_DNA"/>
</dbReference>
<evidence type="ECO:0000256" key="1">
    <source>
        <dbReference type="ARBA" id="ARBA00004127"/>
    </source>
</evidence>
<dbReference type="OrthoDB" id="9770329at2"/>
<evidence type="ECO:0000313" key="10">
    <source>
        <dbReference type="Proteomes" id="UP000306196"/>
    </source>
</evidence>
<protein>
    <submittedName>
        <fullName evidence="9">Sterol desaturase family protein</fullName>
    </submittedName>
</protein>
<dbReference type="GO" id="GO:0005506">
    <property type="term" value="F:iron ion binding"/>
    <property type="evidence" value="ECO:0007669"/>
    <property type="project" value="InterPro"/>
</dbReference>
<organism evidence="9 10">
    <name type="scientific">Phragmitibacter flavus</name>
    <dbReference type="NCBI Taxonomy" id="2576071"/>
    <lineage>
        <taxon>Bacteria</taxon>
        <taxon>Pseudomonadati</taxon>
        <taxon>Verrucomicrobiota</taxon>
        <taxon>Verrucomicrobiia</taxon>
        <taxon>Verrucomicrobiales</taxon>
        <taxon>Verrucomicrobiaceae</taxon>
        <taxon>Phragmitibacter</taxon>
    </lineage>
</organism>
<name>A0A5R8KHP4_9BACT</name>
<evidence type="ECO:0000256" key="4">
    <source>
        <dbReference type="ARBA" id="ARBA00023002"/>
    </source>
</evidence>
<dbReference type="Proteomes" id="UP000306196">
    <property type="component" value="Unassembled WGS sequence"/>
</dbReference>
<sequence length="279" mass="32605">MKPDQTFVGVLVVLLIFFAIFFLIERVLGRGRNRVQPLWRRGWKTDVVYWFMTILATKPLVRLMLIVPLSILIISGVTSVDVLKLGTYDGFGPLSRQPGWLQAIQIYLLVDFASYWIHRLFHRGRWWPFHAVHHSSEDLDWLASLRVHPVNDLINKLAQVTPVLLMGYDPLVTLSTAPVLTFYSIFIHANVNWDLGPFRSVLASPVFHRWHHSREREAWDKNFAGLLPVWDIIFGTYYMPKGRYPENFGICEPMPDGYFRQMWAPFGWLLKQKKKVDPE</sequence>
<keyword evidence="4" id="KW-0560">Oxidoreductase</keyword>
<comment type="subcellular location">
    <subcellularLocation>
        <location evidence="1">Endomembrane system</location>
        <topology evidence="1">Multi-pass membrane protein</topology>
    </subcellularLocation>
</comment>
<comment type="caution">
    <text evidence="9">The sequence shown here is derived from an EMBL/GenBank/DDBJ whole genome shotgun (WGS) entry which is preliminary data.</text>
</comment>
<feature type="transmembrane region" description="Helical" evidence="7">
    <location>
        <begin position="6"/>
        <end position="24"/>
    </location>
</feature>
<evidence type="ECO:0000256" key="5">
    <source>
        <dbReference type="ARBA" id="ARBA00023098"/>
    </source>
</evidence>
<feature type="transmembrane region" description="Helical" evidence="7">
    <location>
        <begin position="100"/>
        <end position="117"/>
    </location>
</feature>
<dbReference type="GO" id="GO:0006643">
    <property type="term" value="P:membrane lipid metabolic process"/>
    <property type="evidence" value="ECO:0007669"/>
    <property type="project" value="TreeGrafter"/>
</dbReference>
<proteinExistence type="predicted"/>
<accession>A0A5R8KHP4</accession>
<evidence type="ECO:0000256" key="2">
    <source>
        <dbReference type="ARBA" id="ARBA00022692"/>
    </source>
</evidence>
<evidence type="ECO:0000256" key="7">
    <source>
        <dbReference type="SAM" id="Phobius"/>
    </source>
</evidence>
<dbReference type="GO" id="GO:0012505">
    <property type="term" value="C:endomembrane system"/>
    <property type="evidence" value="ECO:0007669"/>
    <property type="project" value="UniProtKB-SubCell"/>
</dbReference>
<dbReference type="AlphaFoldDB" id="A0A5R8KHP4"/>
<evidence type="ECO:0000256" key="6">
    <source>
        <dbReference type="ARBA" id="ARBA00023136"/>
    </source>
</evidence>
<dbReference type="GO" id="GO:0050479">
    <property type="term" value="F:glyceryl-ether monooxygenase activity"/>
    <property type="evidence" value="ECO:0007669"/>
    <property type="project" value="TreeGrafter"/>
</dbReference>
<keyword evidence="10" id="KW-1185">Reference proteome</keyword>
<keyword evidence="6 7" id="KW-0472">Membrane</keyword>
<dbReference type="GO" id="GO:0016020">
    <property type="term" value="C:membrane"/>
    <property type="evidence" value="ECO:0007669"/>
    <property type="project" value="GOC"/>
</dbReference>
<dbReference type="InterPro" id="IPR051689">
    <property type="entry name" value="Sterol_desaturase/TMEM195"/>
</dbReference>
<evidence type="ECO:0000256" key="3">
    <source>
        <dbReference type="ARBA" id="ARBA00022989"/>
    </source>
</evidence>
<dbReference type="PANTHER" id="PTHR21624">
    <property type="entry name" value="STEROL DESATURASE-RELATED PROTEIN"/>
    <property type="match status" value="1"/>
</dbReference>
<feature type="domain" description="Fatty acid hydroxylase" evidence="8">
    <location>
        <begin position="106"/>
        <end position="236"/>
    </location>
</feature>
<evidence type="ECO:0000259" key="8">
    <source>
        <dbReference type="Pfam" id="PF04116"/>
    </source>
</evidence>
<dbReference type="InterPro" id="IPR006694">
    <property type="entry name" value="Fatty_acid_hydroxylase"/>
</dbReference>